<dbReference type="Pfam" id="PF05721">
    <property type="entry name" value="PhyH"/>
    <property type="match status" value="1"/>
</dbReference>
<evidence type="ECO:0000313" key="2">
    <source>
        <dbReference type="Proteomes" id="UP000238375"/>
    </source>
</evidence>
<dbReference type="EMBL" id="PVTE01000003">
    <property type="protein sequence ID" value="PRY44040.1"/>
    <property type="molecule type" value="Genomic_DNA"/>
</dbReference>
<dbReference type="Proteomes" id="UP000238375">
    <property type="component" value="Unassembled WGS sequence"/>
</dbReference>
<dbReference type="Gene3D" id="2.60.120.620">
    <property type="entry name" value="q2cbj1_9rhob like domain"/>
    <property type="match status" value="1"/>
</dbReference>
<keyword evidence="2" id="KW-1185">Reference proteome</keyword>
<dbReference type="OrthoDB" id="9814777at2"/>
<reference evidence="1 2" key="1">
    <citation type="submission" date="2018-03" db="EMBL/GenBank/DDBJ databases">
        <title>Genomic Encyclopedia of Archaeal and Bacterial Type Strains, Phase II (KMG-II): from individual species to whole genera.</title>
        <authorList>
            <person name="Goeker M."/>
        </authorList>
    </citation>
    <scope>NUCLEOTIDE SEQUENCE [LARGE SCALE GENOMIC DNA]</scope>
    <source>
        <strain evidence="1 2">DSM 28354</strain>
    </source>
</reference>
<proteinExistence type="predicted"/>
<dbReference type="AlphaFoldDB" id="A0A2T0TEF3"/>
<evidence type="ECO:0000313" key="1">
    <source>
        <dbReference type="EMBL" id="PRY44040.1"/>
    </source>
</evidence>
<accession>A0A2T0TEF3</accession>
<protein>
    <submittedName>
        <fullName evidence="1">Ectoine hydroxylase-related dioxygenase (Phytanoyl-CoA dioxygenase family)</fullName>
    </submittedName>
</protein>
<keyword evidence="1" id="KW-0223">Dioxygenase</keyword>
<keyword evidence="1" id="KW-0560">Oxidoreductase</keyword>
<comment type="caution">
    <text evidence="1">The sequence shown here is derived from an EMBL/GenBank/DDBJ whole genome shotgun (WGS) entry which is preliminary data.</text>
</comment>
<gene>
    <name evidence="1" type="ORF">CLV58_1039</name>
</gene>
<dbReference type="PANTHER" id="PTHR20883:SF49">
    <property type="entry name" value="PHYTANOYL-COA DIOXYGENASE"/>
    <property type="match status" value="1"/>
</dbReference>
<sequence>MIATKPTYPSLQSPYSLSAQAIADYQQNGHVLLDQLASAEEVAAYRTAINVAVDRDNTETRPLAERDTYGKAFLQIFNLWERDPAVRQFTLAKRFADVAAQLMGCERVRIYHDQALYKEPGGGRTPWHQDQYYWPLDTSQTITLWMPLVDTTADMGIMQFASGSQAEGYVDKLGISDASQAYLESYVRDNGFPISSAPAMRAGDATFHSGWTLHMAPANQSQTMREVMTVIYFADGTRATEPDNDGRRADLARWMPGVRPGELVDSSLNPVV</sequence>
<dbReference type="PANTHER" id="PTHR20883">
    <property type="entry name" value="PHYTANOYL-COA DIOXYGENASE DOMAIN CONTAINING 1"/>
    <property type="match status" value="1"/>
</dbReference>
<organism evidence="1 2">
    <name type="scientific">Spirosoma oryzae</name>
    <dbReference type="NCBI Taxonomy" id="1469603"/>
    <lineage>
        <taxon>Bacteria</taxon>
        <taxon>Pseudomonadati</taxon>
        <taxon>Bacteroidota</taxon>
        <taxon>Cytophagia</taxon>
        <taxon>Cytophagales</taxon>
        <taxon>Cytophagaceae</taxon>
        <taxon>Spirosoma</taxon>
    </lineage>
</organism>
<dbReference type="RefSeq" id="WP_106136476.1">
    <property type="nucleotide sequence ID" value="NZ_PVTE01000003.1"/>
</dbReference>
<dbReference type="GO" id="GO:0005506">
    <property type="term" value="F:iron ion binding"/>
    <property type="evidence" value="ECO:0007669"/>
    <property type="project" value="UniProtKB-ARBA"/>
</dbReference>
<name>A0A2T0TEF3_9BACT</name>
<dbReference type="InterPro" id="IPR008775">
    <property type="entry name" value="Phytyl_CoA_dOase-like"/>
</dbReference>
<dbReference type="GO" id="GO:0016706">
    <property type="term" value="F:2-oxoglutarate-dependent dioxygenase activity"/>
    <property type="evidence" value="ECO:0007669"/>
    <property type="project" value="UniProtKB-ARBA"/>
</dbReference>
<dbReference type="SUPFAM" id="SSF51197">
    <property type="entry name" value="Clavaminate synthase-like"/>
    <property type="match status" value="1"/>
</dbReference>